<protein>
    <recommendedName>
        <fullName evidence="10">NUC153 domain-containing protein</fullName>
    </recommendedName>
</protein>
<reference evidence="8" key="1">
    <citation type="journal article" date="2020" name="Stud. Mycol.">
        <title>101 Dothideomycetes genomes: a test case for predicting lifestyles and emergence of pathogens.</title>
        <authorList>
            <person name="Haridas S."/>
            <person name="Albert R."/>
            <person name="Binder M."/>
            <person name="Bloem J."/>
            <person name="Labutti K."/>
            <person name="Salamov A."/>
            <person name="Andreopoulos B."/>
            <person name="Baker S."/>
            <person name="Barry K."/>
            <person name="Bills G."/>
            <person name="Bluhm B."/>
            <person name="Cannon C."/>
            <person name="Castanera R."/>
            <person name="Culley D."/>
            <person name="Daum C."/>
            <person name="Ezra D."/>
            <person name="Gonzalez J."/>
            <person name="Henrissat B."/>
            <person name="Kuo A."/>
            <person name="Liang C."/>
            <person name="Lipzen A."/>
            <person name="Lutzoni F."/>
            <person name="Magnuson J."/>
            <person name="Mondo S."/>
            <person name="Nolan M."/>
            <person name="Ohm R."/>
            <person name="Pangilinan J."/>
            <person name="Park H.-J."/>
            <person name="Ramirez L."/>
            <person name="Alfaro M."/>
            <person name="Sun H."/>
            <person name="Tritt A."/>
            <person name="Yoshinaga Y."/>
            <person name="Zwiers L.-H."/>
            <person name="Turgeon B."/>
            <person name="Goodwin S."/>
            <person name="Spatafora J."/>
            <person name="Crous P."/>
            <person name="Grigoriev I."/>
        </authorList>
    </citation>
    <scope>NUCLEOTIDE SEQUENCE</scope>
    <source>
        <strain evidence="8">CBS 116435</strain>
    </source>
</reference>
<dbReference type="Pfam" id="PF25121">
    <property type="entry name" value="RRM_ESF1"/>
    <property type="match status" value="1"/>
</dbReference>
<comment type="subcellular location">
    <subcellularLocation>
        <location evidence="1">Nucleus</location>
        <location evidence="1">Nucleolus</location>
    </subcellularLocation>
</comment>
<name>A0A9P4UQH8_9PEZI</name>
<feature type="region of interest" description="Disordered" evidence="5">
    <location>
        <begin position="363"/>
        <end position="683"/>
    </location>
</feature>
<feature type="compositionally biased region" description="Acidic residues" evidence="5">
    <location>
        <begin position="96"/>
        <end position="114"/>
    </location>
</feature>
<keyword evidence="4" id="KW-0539">Nucleus</keyword>
<dbReference type="EMBL" id="MU003789">
    <property type="protein sequence ID" value="KAF2721531.1"/>
    <property type="molecule type" value="Genomic_DNA"/>
</dbReference>
<feature type="compositionally biased region" description="Basic residues" evidence="5">
    <location>
        <begin position="648"/>
        <end position="657"/>
    </location>
</feature>
<dbReference type="GO" id="GO:0003723">
    <property type="term" value="F:RNA binding"/>
    <property type="evidence" value="ECO:0007669"/>
    <property type="project" value="TreeGrafter"/>
</dbReference>
<evidence type="ECO:0000313" key="9">
    <source>
        <dbReference type="Proteomes" id="UP000799441"/>
    </source>
</evidence>
<keyword evidence="3" id="KW-0175">Coiled coil</keyword>
<feature type="compositionally biased region" description="Basic and acidic residues" evidence="5">
    <location>
        <begin position="77"/>
        <end position="88"/>
    </location>
</feature>
<dbReference type="AlphaFoldDB" id="A0A9P4UQH8"/>
<feature type="compositionally biased region" description="Low complexity" evidence="5">
    <location>
        <begin position="363"/>
        <end position="380"/>
    </location>
</feature>
<dbReference type="PANTHER" id="PTHR12202">
    <property type="entry name" value="ESF1 HOMOLOG"/>
    <property type="match status" value="1"/>
</dbReference>
<feature type="compositionally biased region" description="Basic and acidic residues" evidence="5">
    <location>
        <begin position="513"/>
        <end position="541"/>
    </location>
</feature>
<feature type="compositionally biased region" description="Basic and acidic residues" evidence="5">
    <location>
        <begin position="551"/>
        <end position="567"/>
    </location>
</feature>
<comment type="caution">
    <text evidence="8">The sequence shown here is derived from an EMBL/GenBank/DDBJ whole genome shotgun (WGS) entry which is preliminary data.</text>
</comment>
<dbReference type="InterPro" id="IPR039754">
    <property type="entry name" value="Esf1"/>
</dbReference>
<dbReference type="InterPro" id="IPR056750">
    <property type="entry name" value="RRM_ESF1"/>
</dbReference>
<keyword evidence="9" id="KW-1185">Reference proteome</keyword>
<accession>A0A9P4UQH8</accession>
<comment type="similarity">
    <text evidence="2">Belongs to the ESF1 family.</text>
</comment>
<feature type="compositionally biased region" description="Basic residues" evidence="5">
    <location>
        <begin position="568"/>
        <end position="578"/>
    </location>
</feature>
<dbReference type="PANTHER" id="PTHR12202:SF0">
    <property type="entry name" value="ESF1 HOMOLOG"/>
    <property type="match status" value="1"/>
</dbReference>
<sequence>MSDPRFARFRSDPRYGLSSGKRNRDPIDSRFQRSFNEDDNKASVTKYGKPIKHISTKQKAKPQTEADSDGEDASESEVDRAAVRDVLREGFSGSSSEEESESESESESETELELAEGTAGQEQSESIPMGDVSRRIAAVNMDWDHIRASDIMAVAQSFVLSGGSLESVHIYPSEFGKERLQREELEGPPKEIFANHPKSKSKSEDEESSDEGEEEDEEEEEERIKRQLMQGQEDDGAEFDTAKLRQYQLERLRYHYAILTCSSPATAKSIYDNLDSREYLTTANFFDLRFVPDETDFSSDQPREVCIKLAQSYKPNDFRTEALTHSKVRLTWDDDDTTRKEVQKRAFSRSEIDENDLKAYIGSDSSDAESVSSHVSTSTPSEHKVRKEEKKRRSLRERLGLPVESAASSKKDDGPVGEMQITFGSGLGDKKKGKNVFENEPQDEASTLERYIQQTREHKQRRKEKAKTARKADGATDLVASTLKGGENANAEQDLGFEDPFFTNPEAAAVAERSAKKEARSRKREEKAVAEAEATARRAELELLMADDRDDQTKHFDMRDVEKAEKAAKRRGKKGKKRNQAEDTQPDKFEVDASDPRFKGLFDSHEYAIDPTNPKFKGTQGMRTLLEEGRKRKTVPVEDDEPAQVYKREKRTKKQHQNRGTEHAKDLELDGLVSRLKRSNESR</sequence>
<dbReference type="GO" id="GO:0005730">
    <property type="term" value="C:nucleolus"/>
    <property type="evidence" value="ECO:0007669"/>
    <property type="project" value="UniProtKB-SubCell"/>
</dbReference>
<dbReference type="Proteomes" id="UP000799441">
    <property type="component" value="Unassembled WGS sequence"/>
</dbReference>
<feature type="compositionally biased region" description="Acidic residues" evidence="5">
    <location>
        <begin position="66"/>
        <end position="76"/>
    </location>
</feature>
<evidence type="ECO:0000313" key="8">
    <source>
        <dbReference type="EMBL" id="KAF2721531.1"/>
    </source>
</evidence>
<dbReference type="Pfam" id="PF08159">
    <property type="entry name" value="NUC153"/>
    <property type="match status" value="1"/>
</dbReference>
<feature type="compositionally biased region" description="Basic and acidic residues" evidence="5">
    <location>
        <begin position="22"/>
        <end position="41"/>
    </location>
</feature>
<gene>
    <name evidence="8" type="ORF">K431DRAFT_246701</name>
</gene>
<feature type="region of interest" description="Disordered" evidence="5">
    <location>
        <begin position="187"/>
        <end position="240"/>
    </location>
</feature>
<dbReference type="GO" id="GO:0006364">
    <property type="term" value="P:rRNA processing"/>
    <property type="evidence" value="ECO:0007669"/>
    <property type="project" value="InterPro"/>
</dbReference>
<evidence type="ECO:0000256" key="4">
    <source>
        <dbReference type="ARBA" id="ARBA00023242"/>
    </source>
</evidence>
<evidence type="ECO:0000256" key="5">
    <source>
        <dbReference type="SAM" id="MobiDB-lite"/>
    </source>
</evidence>
<feature type="compositionally biased region" description="Acidic residues" evidence="5">
    <location>
        <begin position="204"/>
        <end position="221"/>
    </location>
</feature>
<evidence type="ECO:0000256" key="3">
    <source>
        <dbReference type="ARBA" id="ARBA00023054"/>
    </source>
</evidence>
<feature type="region of interest" description="Disordered" evidence="5">
    <location>
        <begin position="1"/>
        <end position="132"/>
    </location>
</feature>
<feature type="compositionally biased region" description="Basic and acidic residues" evidence="5">
    <location>
        <begin position="659"/>
        <end position="668"/>
    </location>
</feature>
<feature type="compositionally biased region" description="Basic and acidic residues" evidence="5">
    <location>
        <begin position="579"/>
        <end position="608"/>
    </location>
</feature>
<proteinExistence type="inferred from homology"/>
<feature type="compositionally biased region" description="Basic and acidic residues" evidence="5">
    <location>
        <begin position="1"/>
        <end position="13"/>
    </location>
</feature>
<evidence type="ECO:0008006" key="10">
    <source>
        <dbReference type="Google" id="ProtNLM"/>
    </source>
</evidence>
<evidence type="ECO:0000256" key="1">
    <source>
        <dbReference type="ARBA" id="ARBA00004604"/>
    </source>
</evidence>
<evidence type="ECO:0000256" key="2">
    <source>
        <dbReference type="ARBA" id="ARBA00009087"/>
    </source>
</evidence>
<feature type="domain" description="NUC153" evidence="6">
    <location>
        <begin position="595"/>
        <end position="622"/>
    </location>
</feature>
<feature type="compositionally biased region" description="Basic residues" evidence="5">
    <location>
        <begin position="49"/>
        <end position="60"/>
    </location>
</feature>
<dbReference type="InterPro" id="IPR012580">
    <property type="entry name" value="NUC153"/>
</dbReference>
<feature type="domain" description="ESF1 RRM" evidence="7">
    <location>
        <begin position="134"/>
        <end position="306"/>
    </location>
</feature>
<dbReference type="OrthoDB" id="431825at2759"/>
<evidence type="ECO:0000259" key="7">
    <source>
        <dbReference type="Pfam" id="PF25121"/>
    </source>
</evidence>
<evidence type="ECO:0000259" key="6">
    <source>
        <dbReference type="Pfam" id="PF08159"/>
    </source>
</evidence>
<organism evidence="8 9">
    <name type="scientific">Polychaeton citri CBS 116435</name>
    <dbReference type="NCBI Taxonomy" id="1314669"/>
    <lineage>
        <taxon>Eukaryota</taxon>
        <taxon>Fungi</taxon>
        <taxon>Dikarya</taxon>
        <taxon>Ascomycota</taxon>
        <taxon>Pezizomycotina</taxon>
        <taxon>Dothideomycetes</taxon>
        <taxon>Dothideomycetidae</taxon>
        <taxon>Capnodiales</taxon>
        <taxon>Capnodiaceae</taxon>
        <taxon>Polychaeton</taxon>
    </lineage>
</organism>